<organism evidence="1 2">
    <name type="scientific">Cetraspora pellucida</name>
    <dbReference type="NCBI Taxonomy" id="1433469"/>
    <lineage>
        <taxon>Eukaryota</taxon>
        <taxon>Fungi</taxon>
        <taxon>Fungi incertae sedis</taxon>
        <taxon>Mucoromycota</taxon>
        <taxon>Glomeromycotina</taxon>
        <taxon>Glomeromycetes</taxon>
        <taxon>Diversisporales</taxon>
        <taxon>Gigasporaceae</taxon>
        <taxon>Cetraspora</taxon>
    </lineage>
</organism>
<comment type="caution">
    <text evidence="1">The sequence shown here is derived from an EMBL/GenBank/DDBJ whole genome shotgun (WGS) entry which is preliminary data.</text>
</comment>
<name>A0A9N9ECE5_9GLOM</name>
<dbReference type="OrthoDB" id="10488925at2759"/>
<evidence type="ECO:0000313" key="1">
    <source>
        <dbReference type="EMBL" id="CAG8674158.1"/>
    </source>
</evidence>
<proteinExistence type="predicted"/>
<dbReference type="Proteomes" id="UP000789759">
    <property type="component" value="Unassembled WGS sequence"/>
</dbReference>
<evidence type="ECO:0000313" key="2">
    <source>
        <dbReference type="Proteomes" id="UP000789759"/>
    </source>
</evidence>
<dbReference type="AlphaFoldDB" id="A0A9N9ECE5"/>
<protein>
    <submittedName>
        <fullName evidence="1">6178_t:CDS:1</fullName>
    </submittedName>
</protein>
<accession>A0A9N9ECE5</accession>
<gene>
    <name evidence="1" type="ORF">CPELLU_LOCUS10432</name>
</gene>
<reference evidence="1" key="1">
    <citation type="submission" date="2021-06" db="EMBL/GenBank/DDBJ databases">
        <authorList>
            <person name="Kallberg Y."/>
            <person name="Tangrot J."/>
            <person name="Rosling A."/>
        </authorList>
    </citation>
    <scope>NUCLEOTIDE SEQUENCE</scope>
    <source>
        <strain evidence="1">FL966</strain>
    </source>
</reference>
<dbReference type="EMBL" id="CAJVQA010008586">
    <property type="protein sequence ID" value="CAG8674158.1"/>
    <property type="molecule type" value="Genomic_DNA"/>
</dbReference>
<sequence>MLIEYNTLNEDIDFNFVDNENIGFAFDDSSDISFISDNNENTNINSDDVNSNIDSSNKNTSFKYKKNKDQEVVAIVCNICKKKWKLGNTTRTFAIHFNNKHHRNIFLKQQTLLHFVTTPYTPKEAK</sequence>
<keyword evidence="2" id="KW-1185">Reference proteome</keyword>